<dbReference type="Proteomes" id="UP000821853">
    <property type="component" value="Chromosome 1"/>
</dbReference>
<evidence type="ECO:0000256" key="2">
    <source>
        <dbReference type="SAM" id="Coils"/>
    </source>
</evidence>
<sequence>MEDTNAALNGGMRALSDSSGAARNTDVLLRRNQELAIALEALQQDRDQLEFQLQELKGKLARQQREFEREREERDEQTRRGQGALNDQLQVHIQTIGILVAEKTELQSALSQSQQTAKQKAVETEELQGRLKALRERNSELEHKLSTASNQSQVQEKCQEAEKSQQELGKVRQELSLAQLYAQQLGGSQASGEALEQMEQLHQEKLHFERRAAEYKDTMEQIAAEKQQMASHYQSYVDSISQQLEAHKTKLLHMTEEKENLEKKLEDLQSKQEEPSLQVAEDPEVKLRLQQCEQELADLKRCCEAQTVDNRELSHLLEEREAQVEELQGSLERLRADHLDSSQLLETLQSEKVAASRALSQNRELKRQLEEMQDVFVKLVGSVYGEALGTDRSGKFRGGCVQPH</sequence>
<comment type="caution">
    <text evidence="5">The sequence shown here is derived from an EMBL/GenBank/DDBJ whole genome shotgun (WGS) entry which is preliminary data.</text>
</comment>
<keyword evidence="6" id="KW-1185">Reference proteome</keyword>
<organism evidence="5 6">
    <name type="scientific">Haemaphysalis longicornis</name>
    <name type="common">Bush tick</name>
    <dbReference type="NCBI Taxonomy" id="44386"/>
    <lineage>
        <taxon>Eukaryota</taxon>
        <taxon>Metazoa</taxon>
        <taxon>Ecdysozoa</taxon>
        <taxon>Arthropoda</taxon>
        <taxon>Chelicerata</taxon>
        <taxon>Arachnida</taxon>
        <taxon>Acari</taxon>
        <taxon>Parasitiformes</taxon>
        <taxon>Ixodida</taxon>
        <taxon>Ixodoidea</taxon>
        <taxon>Ixodidae</taxon>
        <taxon>Haemaphysalinae</taxon>
        <taxon>Haemaphysalis</taxon>
    </lineage>
</organism>
<feature type="region of interest" description="Disordered" evidence="3">
    <location>
        <begin position="1"/>
        <end position="22"/>
    </location>
</feature>
<dbReference type="OMA" id="RRTICVR"/>
<evidence type="ECO:0000313" key="6">
    <source>
        <dbReference type="Proteomes" id="UP000821853"/>
    </source>
</evidence>
<accession>A0A9J6FIC2</accession>
<evidence type="ECO:0000256" key="3">
    <source>
        <dbReference type="SAM" id="MobiDB-lite"/>
    </source>
</evidence>
<dbReference type="AlphaFoldDB" id="A0A9J6FIC2"/>
<dbReference type="EMBL" id="JABSTR010000001">
    <property type="protein sequence ID" value="KAH9362567.1"/>
    <property type="molecule type" value="Genomic_DNA"/>
</dbReference>
<gene>
    <name evidence="5" type="ORF">HPB48_015519</name>
</gene>
<dbReference type="InterPro" id="IPR024858">
    <property type="entry name" value="GOLGA"/>
</dbReference>
<name>A0A9J6FIC2_HAELO</name>
<feature type="coiled-coil region" evidence="2">
    <location>
        <begin position="244"/>
        <end position="375"/>
    </location>
</feature>
<dbReference type="OrthoDB" id="6514714at2759"/>
<feature type="region of interest" description="Disordered" evidence="3">
    <location>
        <begin position="62"/>
        <end position="85"/>
    </location>
</feature>
<evidence type="ECO:0000313" key="5">
    <source>
        <dbReference type="EMBL" id="KAH9362567.1"/>
    </source>
</evidence>
<dbReference type="GO" id="GO:0005801">
    <property type="term" value="C:cis-Golgi network"/>
    <property type="evidence" value="ECO:0007669"/>
    <property type="project" value="TreeGrafter"/>
</dbReference>
<dbReference type="VEuPathDB" id="VectorBase:HLOH_061869"/>
<keyword evidence="1 2" id="KW-0175">Coiled coil</keyword>
<reference evidence="5 6" key="1">
    <citation type="journal article" date="2020" name="Cell">
        <title>Large-Scale Comparative Analyses of Tick Genomes Elucidate Their Genetic Diversity and Vector Capacities.</title>
        <authorList>
            <consortium name="Tick Genome and Microbiome Consortium (TIGMIC)"/>
            <person name="Jia N."/>
            <person name="Wang J."/>
            <person name="Shi W."/>
            <person name="Du L."/>
            <person name="Sun Y."/>
            <person name="Zhan W."/>
            <person name="Jiang J.F."/>
            <person name="Wang Q."/>
            <person name="Zhang B."/>
            <person name="Ji P."/>
            <person name="Bell-Sakyi L."/>
            <person name="Cui X.M."/>
            <person name="Yuan T.T."/>
            <person name="Jiang B.G."/>
            <person name="Yang W.F."/>
            <person name="Lam T.T."/>
            <person name="Chang Q.C."/>
            <person name="Ding S.J."/>
            <person name="Wang X.J."/>
            <person name="Zhu J.G."/>
            <person name="Ruan X.D."/>
            <person name="Zhao L."/>
            <person name="Wei J.T."/>
            <person name="Ye R.Z."/>
            <person name="Que T.C."/>
            <person name="Du C.H."/>
            <person name="Zhou Y.H."/>
            <person name="Cheng J.X."/>
            <person name="Dai P.F."/>
            <person name="Guo W.B."/>
            <person name="Han X.H."/>
            <person name="Huang E.J."/>
            <person name="Li L.F."/>
            <person name="Wei W."/>
            <person name="Gao Y.C."/>
            <person name="Liu J.Z."/>
            <person name="Shao H.Z."/>
            <person name="Wang X."/>
            <person name="Wang C.C."/>
            <person name="Yang T.C."/>
            <person name="Huo Q.B."/>
            <person name="Li W."/>
            <person name="Chen H.Y."/>
            <person name="Chen S.E."/>
            <person name="Zhou L.G."/>
            <person name="Ni X.B."/>
            <person name="Tian J.H."/>
            <person name="Sheng Y."/>
            <person name="Liu T."/>
            <person name="Pan Y.S."/>
            <person name="Xia L.Y."/>
            <person name="Li J."/>
            <person name="Zhao F."/>
            <person name="Cao W.C."/>
        </authorList>
    </citation>
    <scope>NUCLEOTIDE SEQUENCE [LARGE SCALE GENOMIC DNA]</scope>
    <source>
        <strain evidence="5">HaeL-2018</strain>
    </source>
</reference>
<dbReference type="Pfam" id="PF15070">
    <property type="entry name" value="GOLGA2L5"/>
    <property type="match status" value="1"/>
</dbReference>
<feature type="domain" description="Golgin subfamily A conserved" evidence="4">
    <location>
        <begin position="238"/>
        <end position="380"/>
    </location>
</feature>
<proteinExistence type="predicted"/>
<dbReference type="PANTHER" id="PTHR10881">
    <property type="entry name" value="GOLGIN SUBFAMILY A MEMBER-RELATED"/>
    <property type="match status" value="1"/>
</dbReference>
<feature type="compositionally biased region" description="Basic and acidic residues" evidence="3">
    <location>
        <begin position="63"/>
        <end position="79"/>
    </location>
</feature>
<evidence type="ECO:0000256" key="1">
    <source>
        <dbReference type="ARBA" id="ARBA00023054"/>
    </source>
</evidence>
<dbReference type="GO" id="GO:0007030">
    <property type="term" value="P:Golgi organization"/>
    <property type="evidence" value="ECO:0007669"/>
    <property type="project" value="TreeGrafter"/>
</dbReference>
<dbReference type="GO" id="GO:0000137">
    <property type="term" value="C:Golgi cis cisterna"/>
    <property type="evidence" value="ECO:0007669"/>
    <property type="project" value="TreeGrafter"/>
</dbReference>
<dbReference type="PANTHER" id="PTHR10881:SF46">
    <property type="entry name" value="GOLGIN SUBFAMILY A MEMBER 2"/>
    <property type="match status" value="1"/>
</dbReference>
<protein>
    <recommendedName>
        <fullName evidence="4">Golgin subfamily A conserved domain-containing protein</fullName>
    </recommendedName>
</protein>
<feature type="coiled-coil region" evidence="2">
    <location>
        <begin position="117"/>
        <end position="174"/>
    </location>
</feature>
<dbReference type="InterPro" id="IPR043976">
    <property type="entry name" value="GOLGA_cons_dom"/>
</dbReference>
<evidence type="ECO:0000259" key="4">
    <source>
        <dbReference type="Pfam" id="PF15070"/>
    </source>
</evidence>
<dbReference type="GO" id="GO:0032580">
    <property type="term" value="C:Golgi cisterna membrane"/>
    <property type="evidence" value="ECO:0007669"/>
    <property type="project" value="TreeGrafter"/>
</dbReference>